<evidence type="ECO:0008006" key="5">
    <source>
        <dbReference type="Google" id="ProtNLM"/>
    </source>
</evidence>
<dbReference type="GO" id="GO:0005737">
    <property type="term" value="C:cytoplasm"/>
    <property type="evidence" value="ECO:0007669"/>
    <property type="project" value="TreeGrafter"/>
</dbReference>
<name>A0A015JMU2_RHIIW</name>
<dbReference type="InterPro" id="IPR000210">
    <property type="entry name" value="BTB/POZ_dom"/>
</dbReference>
<evidence type="ECO:0000313" key="3">
    <source>
        <dbReference type="EMBL" id="EXX68510.1"/>
    </source>
</evidence>
<sequence length="483" mass="56804">MFKQFFTNLSQNFVEILKDDNYYDITIEVGNGSNVKIFRAHKIILCYRSPFLRRTLSSNKKNDNVALAHIKLSNISPDTFQIILKYIYGGFISLNDQEPSEIFKVLVATDQLLLQELIDYLQKYLIENKSEWIEQHFELVYRTSFLSNSLILLQQYCTNLMAKYPEKIFKSIDFTSLPEKSLVSLIKRDDLQMREIEIWEYLLKWGLEKNPKLLPDPTTWSDDDFKMMKNTLRGCLPFIRFYSLSSENFFQKVRPYKKLLNHQHQLYEKLLESYLNPNDSEPTDDILLPRSRNIDGIIDSKIVNLNIASLISRWIDKIDIKSKYAYLRELYFPYKFNLLLSGKRDGFTPKKFHELCDDKFCTVTFIKVKGTEEIIGGYNPLEWKSGGEHAKTKDSFIFSFKSKNNFKDSILSNIIDVNHAIYYGENVGPAFGRDIDIYVKWGDSSKDYNYCLCEQKSYERGIRSKGGLFLIEDYEVFQIIKKK</sequence>
<proteinExistence type="predicted"/>
<evidence type="ECO:0000259" key="1">
    <source>
        <dbReference type="PROSITE" id="PS50097"/>
    </source>
</evidence>
<dbReference type="Gene3D" id="1.25.40.420">
    <property type="match status" value="1"/>
</dbReference>
<dbReference type="SUPFAM" id="SSF54695">
    <property type="entry name" value="POZ domain"/>
    <property type="match status" value="1"/>
</dbReference>
<accession>A0A015JMU2</accession>
<dbReference type="Pfam" id="PF00651">
    <property type="entry name" value="BTB"/>
    <property type="match status" value="1"/>
</dbReference>
<dbReference type="Pfam" id="PF07707">
    <property type="entry name" value="BACK"/>
    <property type="match status" value="1"/>
</dbReference>
<dbReference type="Gene3D" id="3.30.710.10">
    <property type="entry name" value="Potassium Channel Kv1.1, Chain A"/>
    <property type="match status" value="1"/>
</dbReference>
<dbReference type="Pfam" id="PF07534">
    <property type="entry name" value="TLD"/>
    <property type="match status" value="1"/>
</dbReference>
<dbReference type="PROSITE" id="PS51886">
    <property type="entry name" value="TLDC"/>
    <property type="match status" value="1"/>
</dbReference>
<dbReference type="OrthoDB" id="45365at2759"/>
<dbReference type="PROSITE" id="PS50097">
    <property type="entry name" value="BTB"/>
    <property type="match status" value="1"/>
</dbReference>
<dbReference type="Proteomes" id="UP000022910">
    <property type="component" value="Unassembled WGS sequence"/>
</dbReference>
<dbReference type="HOGENOM" id="CLU_021542_0_2_1"/>
<gene>
    <name evidence="3" type="ORF">RirG_104460</name>
</gene>
<evidence type="ECO:0000259" key="2">
    <source>
        <dbReference type="PROSITE" id="PS51886"/>
    </source>
</evidence>
<dbReference type="PANTHER" id="PTHR46306:SF1">
    <property type="entry name" value="BTB_POZ DOMAIN-CONTAINING PROTEIN 9"/>
    <property type="match status" value="1"/>
</dbReference>
<dbReference type="InterPro" id="IPR052407">
    <property type="entry name" value="BTB_POZ_domain_cont_9"/>
</dbReference>
<comment type="caution">
    <text evidence="3">The sequence shown here is derived from an EMBL/GenBank/DDBJ whole genome shotgun (WGS) entry which is preliminary data.</text>
</comment>
<dbReference type="InterPro" id="IPR006571">
    <property type="entry name" value="TLDc_dom"/>
</dbReference>
<keyword evidence="4" id="KW-1185">Reference proteome</keyword>
<feature type="domain" description="BTB" evidence="1">
    <location>
        <begin position="23"/>
        <end position="96"/>
    </location>
</feature>
<evidence type="ECO:0000313" key="4">
    <source>
        <dbReference type="Proteomes" id="UP000022910"/>
    </source>
</evidence>
<protein>
    <recommendedName>
        <fullName evidence="5">Kelch-like protein 17</fullName>
    </recommendedName>
</protein>
<dbReference type="InterPro" id="IPR011705">
    <property type="entry name" value="BACK"/>
</dbReference>
<organism evidence="3 4">
    <name type="scientific">Rhizophagus irregularis (strain DAOM 197198w)</name>
    <name type="common">Glomus intraradices</name>
    <dbReference type="NCBI Taxonomy" id="1432141"/>
    <lineage>
        <taxon>Eukaryota</taxon>
        <taxon>Fungi</taxon>
        <taxon>Fungi incertae sedis</taxon>
        <taxon>Mucoromycota</taxon>
        <taxon>Glomeromycotina</taxon>
        <taxon>Glomeromycetes</taxon>
        <taxon>Glomerales</taxon>
        <taxon>Glomeraceae</taxon>
        <taxon>Rhizophagus</taxon>
    </lineage>
</organism>
<dbReference type="InterPro" id="IPR011333">
    <property type="entry name" value="SKP1/BTB/POZ_sf"/>
</dbReference>
<feature type="domain" description="TLDc" evidence="2">
    <location>
        <begin position="301"/>
        <end position="480"/>
    </location>
</feature>
<dbReference type="CDD" id="cd18186">
    <property type="entry name" value="BTB_POZ_ZBTB_KLHL-like"/>
    <property type="match status" value="1"/>
</dbReference>
<reference evidence="3 4" key="1">
    <citation type="submission" date="2014-02" db="EMBL/GenBank/DDBJ databases">
        <title>Single nucleus genome sequencing reveals high similarity among nuclei of an endomycorrhizal fungus.</title>
        <authorList>
            <person name="Lin K."/>
            <person name="Geurts R."/>
            <person name="Zhang Z."/>
            <person name="Limpens E."/>
            <person name="Saunders D.G."/>
            <person name="Mu D."/>
            <person name="Pang E."/>
            <person name="Cao H."/>
            <person name="Cha H."/>
            <person name="Lin T."/>
            <person name="Zhou Q."/>
            <person name="Shang Y."/>
            <person name="Li Y."/>
            <person name="Ivanov S."/>
            <person name="Sharma T."/>
            <person name="Velzen R.V."/>
            <person name="Ruijter N.D."/>
            <person name="Aanen D.K."/>
            <person name="Win J."/>
            <person name="Kamoun S."/>
            <person name="Bisseling T."/>
            <person name="Huang S."/>
        </authorList>
    </citation>
    <scope>NUCLEOTIDE SEQUENCE [LARGE SCALE GENOMIC DNA]</scope>
    <source>
        <strain evidence="4">DAOM197198w</strain>
    </source>
</reference>
<dbReference type="AlphaFoldDB" id="A0A015JMU2"/>
<dbReference type="SMART" id="SM00225">
    <property type="entry name" value="BTB"/>
    <property type="match status" value="1"/>
</dbReference>
<dbReference type="PANTHER" id="PTHR46306">
    <property type="entry name" value="BTB/POZ DOMAIN-CONTAINING PROTEIN 9"/>
    <property type="match status" value="1"/>
</dbReference>
<dbReference type="EMBL" id="JEMT01017264">
    <property type="protein sequence ID" value="EXX68510.1"/>
    <property type="molecule type" value="Genomic_DNA"/>
</dbReference>